<evidence type="ECO:0000256" key="6">
    <source>
        <dbReference type="ARBA" id="ARBA00022679"/>
    </source>
</evidence>
<comment type="similarity">
    <text evidence="13">Belongs to the glycosyltransferase ALG3 family.</text>
</comment>
<dbReference type="PANTHER" id="PTHR12646">
    <property type="entry name" value="NOT56 - RELATED"/>
    <property type="match status" value="1"/>
</dbReference>
<dbReference type="InterPro" id="IPR007873">
    <property type="entry name" value="Glycosyltransferase_ALG3"/>
</dbReference>
<evidence type="ECO:0000256" key="14">
    <source>
        <dbReference type="RuleBase" id="RU364047"/>
    </source>
</evidence>
<dbReference type="UniPathway" id="UPA00378"/>
<feature type="transmembrane region" description="Helical" evidence="14">
    <location>
        <begin position="122"/>
        <end position="144"/>
    </location>
</feature>
<feature type="transmembrane region" description="Helical" evidence="14">
    <location>
        <begin position="82"/>
        <end position="102"/>
    </location>
</feature>
<evidence type="ECO:0000256" key="9">
    <source>
        <dbReference type="ARBA" id="ARBA00022989"/>
    </source>
</evidence>
<dbReference type="Pfam" id="PF05208">
    <property type="entry name" value="ALG3"/>
    <property type="match status" value="2"/>
</dbReference>
<keyword evidence="9 14" id="KW-1133">Transmembrane helix</keyword>
<dbReference type="GO" id="GO:0052925">
    <property type="term" value="F:dol-P-Man:Man(5)GlcNAc(2)-PP-Dol alpha-1,3-mannosyltransferase activity"/>
    <property type="evidence" value="ECO:0007669"/>
    <property type="project" value="UniProtKB-EC"/>
</dbReference>
<keyword evidence="10 14" id="KW-0472">Membrane</keyword>
<keyword evidence="8 14" id="KW-0256">Endoplasmic reticulum</keyword>
<dbReference type="EMBL" id="DQ841152">
    <property type="protein sequence ID" value="ABH09692.1"/>
    <property type="molecule type" value="mRNA"/>
</dbReference>
<comment type="subcellular location">
    <subcellularLocation>
        <location evidence="1 14">Endoplasmic reticulum membrane</location>
        <topology evidence="1 14">Multi-pass membrane protein</topology>
    </subcellularLocation>
</comment>
<evidence type="ECO:0000256" key="5">
    <source>
        <dbReference type="ARBA" id="ARBA00022676"/>
    </source>
</evidence>
<proteinExistence type="evidence at transcript level"/>
<feature type="transmembrane region" description="Helical" evidence="14">
    <location>
        <begin position="267"/>
        <end position="287"/>
    </location>
</feature>
<dbReference type="PANTHER" id="PTHR12646:SF0">
    <property type="entry name" value="DOL-P-MAN:MAN(5)GLCNAC(2)-PP-DOL ALPHA-1,3-MANNOSYLTRANSFERASE"/>
    <property type="match status" value="1"/>
</dbReference>
<evidence type="ECO:0000256" key="15">
    <source>
        <dbReference type="SAM" id="SignalP"/>
    </source>
</evidence>
<protein>
    <recommendedName>
        <fullName evidence="4 14">Dol-P-Man:Man(5)GlcNAc(2)-PP-Dol alpha-1,3-mannosyltransferase</fullName>
        <ecNumber evidence="3 14">2.4.1.258</ecNumber>
    </recommendedName>
    <alternativeName>
        <fullName evidence="14">Dol-P-Man-dependent alpha(1-3)-mannosyltransferase</fullName>
    </alternativeName>
</protein>
<comment type="function">
    <text evidence="11 14">Dol-P-Man:Man(5)GlcNAc(2)-PP-Dol alpha-1,3-mannosyltransferase that operates in the biosynthetic pathway of dolichol-linked oligosaccharides, the glycan precursors employed in protein asparagine (N)-glycosylation. The assembly of dolichol-linked oligosaccharides begins on the cytosolic side of the endoplasmic reticulum membrane and finishes in its lumen. The sequential addition of sugars to dolichol pyrophosphate produces dolichol-linked oligosaccharides containing fourteen sugars, including two GlcNAcs, nine mannoses and three glucoses. Once assembled, the oligosaccharide is transferred from the lipid to nascent proteins by oligosaccharyltransferases. In the lumen of the endoplasmic reticulum, adds the first dolichyl beta-D-mannosyl phosphate derived mannose in an alpha-1,3 linkage to Man(5)GlcNAc(2)-PP-dolichol to produce Man(6)GlcNAc(2)-PP-dolichol.</text>
</comment>
<evidence type="ECO:0000256" key="12">
    <source>
        <dbReference type="ARBA" id="ARBA00049506"/>
    </source>
</evidence>
<gene>
    <name evidence="16" type="primary">algC</name>
</gene>
<evidence type="ECO:0000256" key="8">
    <source>
        <dbReference type="ARBA" id="ARBA00022824"/>
    </source>
</evidence>
<feature type="chain" id="PRO_5004175102" description="Dol-P-Man:Man(5)GlcNAc(2)-PP-Dol alpha-1,3-mannosyltransferase" evidence="15">
    <location>
        <begin position="26"/>
        <end position="293"/>
    </location>
</feature>
<dbReference type="VEuPathDB" id="FungiDB:ASPNIDRAFT2_42720"/>
<evidence type="ECO:0000256" key="1">
    <source>
        <dbReference type="ARBA" id="ARBA00004477"/>
    </source>
</evidence>
<dbReference type="VEuPathDB" id="FungiDB:M747DRAFT_337567"/>
<evidence type="ECO:0000256" key="4">
    <source>
        <dbReference type="ARBA" id="ARBA00015561"/>
    </source>
</evidence>
<feature type="transmembrane region" description="Helical" evidence="14">
    <location>
        <begin position="165"/>
        <end position="195"/>
    </location>
</feature>
<evidence type="ECO:0000256" key="11">
    <source>
        <dbReference type="ARBA" id="ARBA00044743"/>
    </source>
</evidence>
<evidence type="ECO:0000256" key="7">
    <source>
        <dbReference type="ARBA" id="ARBA00022692"/>
    </source>
</evidence>
<dbReference type="EC" id="2.4.1.258" evidence="3 14"/>
<evidence type="ECO:0000256" key="2">
    <source>
        <dbReference type="ARBA" id="ARBA00004922"/>
    </source>
</evidence>
<dbReference type="GO" id="GO:0005789">
    <property type="term" value="C:endoplasmic reticulum membrane"/>
    <property type="evidence" value="ECO:0007669"/>
    <property type="project" value="UniProtKB-SubCell"/>
</dbReference>
<evidence type="ECO:0000313" key="16">
    <source>
        <dbReference type="EMBL" id="ABH09692.1"/>
    </source>
</evidence>
<feature type="signal peptide" evidence="15">
    <location>
        <begin position="1"/>
        <end position="25"/>
    </location>
</feature>
<organism evidence="16">
    <name type="scientific">Aspergillus niger</name>
    <dbReference type="NCBI Taxonomy" id="5061"/>
    <lineage>
        <taxon>Eukaryota</taxon>
        <taxon>Fungi</taxon>
        <taxon>Dikarya</taxon>
        <taxon>Ascomycota</taxon>
        <taxon>Pezizomycotina</taxon>
        <taxon>Eurotiomycetes</taxon>
        <taxon>Eurotiomycetidae</taxon>
        <taxon>Eurotiales</taxon>
        <taxon>Aspergillaceae</taxon>
        <taxon>Aspergillus</taxon>
        <taxon>Aspergillus subgen. Circumdati</taxon>
    </lineage>
</organism>
<keyword evidence="5 14" id="KW-0328">Glycosyltransferase</keyword>
<keyword evidence="7 14" id="KW-0812">Transmembrane</keyword>
<keyword evidence="15" id="KW-0732">Signal</keyword>
<dbReference type="CAZy" id="GT58">
    <property type="family name" value="Glycosyltransferase Family 58"/>
</dbReference>
<reference evidence="16" key="1">
    <citation type="journal article" date="2008" name="Appl. Environ. Microbiol.">
        <title>N-glycan modification in Aspergillus species.</title>
        <authorList>
            <person name="Kainz E."/>
            <person name="Gallmetzer A."/>
            <person name="Hatzl C."/>
            <person name="Nett J.H."/>
            <person name="Li H."/>
            <person name="Schinko T."/>
            <person name="Pachlinger R."/>
            <person name="Berger H."/>
            <person name="Reyes-Dominguez Y."/>
            <person name="Bernreiter A."/>
            <person name="Gerngross T."/>
            <person name="Wildt S."/>
            <person name="Strauss J."/>
        </authorList>
    </citation>
    <scope>NUCLEOTIDE SEQUENCE</scope>
</reference>
<name>Q0MVR7_ASPNG</name>
<sequence>MAPLLVLGDAFLCALIIWKVPYTEIDWATYMQQISLYLSGERDYTLIRGSTGPLVYPAAHVYSYTALYHLTDEGRDIFFGQILFAVLYLITLVVVLCCYRQSGAPPYLLPLLVLSKRLHSVYVLRLFNDGLAALAMWVAILLFMNRKWTAAVAVWSTGVAIKMTLLLLAPAIAVVTVLSLSLGPSVGLGVLAVLVQVGSHEAVGLAKGNLCEDLSDIELQVLLAIPFLQNNPAGYLSRAFELTRQFMFKWTVNWRFVGEEVFLSKSFSLALLAVHIVLLGALCRHWLAEILQV</sequence>
<evidence type="ECO:0000256" key="10">
    <source>
        <dbReference type="ARBA" id="ARBA00023136"/>
    </source>
</evidence>
<dbReference type="VEuPathDB" id="FungiDB:An18g02360"/>
<dbReference type="VEuPathDB" id="FungiDB:ATCC64974_110000"/>
<evidence type="ECO:0000256" key="13">
    <source>
        <dbReference type="ARBA" id="ARBA00093457"/>
    </source>
</evidence>
<comment type="catalytic activity">
    <reaction evidence="12 14">
        <text>an alpha-D-Man-(1-&gt;2)-alpha-D-Man-(1-&gt;2)-alpha-D-Man-(1-&gt;3)-[alpha-D-Man-(1-&gt;6)]-beta-D-Man-(1-&gt;4)-beta-D-GlcNAc-(1-&gt;4)-alpha-D-GlcNAc-diphospho-di-trans,poly-cis-dolichol + a di-trans,poly-cis-dolichyl beta-D-mannosyl phosphate = an alpha-D-Man-(1-&gt;2)-alpha-D-Man-(1-&gt;2)-alpha-D-Man-(1-&gt;3)-[alpha-D-Man-(1-&gt;3)-alpha-D-Man-(1-&gt;6)]-beta-D-Man-(1-&gt;4)-beta-D-GlcNAc-(1-&gt;4)-alpha-D-GlcNAc-diphospho-di-trans,poly-cis-dolichol + a di-trans,poly-cis-dolichyl phosphate + H(+)</text>
        <dbReference type="Rhea" id="RHEA:29527"/>
        <dbReference type="Rhea" id="RHEA-COMP:19498"/>
        <dbReference type="Rhea" id="RHEA-COMP:19501"/>
        <dbReference type="Rhea" id="RHEA-COMP:19516"/>
        <dbReference type="Rhea" id="RHEA-COMP:19517"/>
        <dbReference type="ChEBI" id="CHEBI:15378"/>
        <dbReference type="ChEBI" id="CHEBI:57683"/>
        <dbReference type="ChEBI" id="CHEBI:58211"/>
        <dbReference type="ChEBI" id="CHEBI:132515"/>
        <dbReference type="ChEBI" id="CHEBI:132516"/>
        <dbReference type="EC" id="2.4.1.258"/>
    </reaction>
    <physiologicalReaction direction="left-to-right" evidence="12 14">
        <dbReference type="Rhea" id="RHEA:29528"/>
    </physiologicalReaction>
</comment>
<comment type="pathway">
    <text evidence="2 14">Protein modification; protein glycosylation.</text>
</comment>
<dbReference type="AlphaFoldDB" id="Q0MVR7"/>
<accession>Q0MVR7</accession>
<evidence type="ECO:0000256" key="3">
    <source>
        <dbReference type="ARBA" id="ARBA00011964"/>
    </source>
</evidence>
<keyword evidence="6 14" id="KW-0808">Transferase</keyword>